<feature type="transmembrane region" description="Helical" evidence="7">
    <location>
        <begin position="287"/>
        <end position="305"/>
    </location>
</feature>
<evidence type="ECO:0000256" key="3">
    <source>
        <dbReference type="ARBA" id="ARBA00022475"/>
    </source>
</evidence>
<dbReference type="Pfam" id="PF13440">
    <property type="entry name" value="Polysacc_synt_3"/>
    <property type="match status" value="1"/>
</dbReference>
<evidence type="ECO:0000256" key="4">
    <source>
        <dbReference type="ARBA" id="ARBA00022692"/>
    </source>
</evidence>
<protein>
    <submittedName>
        <fullName evidence="8">Lipopolysaccharide biosynthesis protein</fullName>
    </submittedName>
</protein>
<dbReference type="RefSeq" id="WP_255028393.1">
    <property type="nucleotide sequence ID" value="NZ_JANDHW010000019.1"/>
</dbReference>
<gene>
    <name evidence="8" type="ORF">NMU02_12990</name>
</gene>
<feature type="transmembrane region" description="Helical" evidence="7">
    <location>
        <begin position="144"/>
        <end position="164"/>
    </location>
</feature>
<evidence type="ECO:0000256" key="1">
    <source>
        <dbReference type="ARBA" id="ARBA00004651"/>
    </source>
</evidence>
<keyword evidence="6 7" id="KW-0472">Membrane</keyword>
<dbReference type="PANTHER" id="PTHR30250:SF10">
    <property type="entry name" value="LIPOPOLYSACCHARIDE BIOSYNTHESIS PROTEIN WZXC"/>
    <property type="match status" value="1"/>
</dbReference>
<evidence type="ECO:0000256" key="6">
    <source>
        <dbReference type="ARBA" id="ARBA00023136"/>
    </source>
</evidence>
<evidence type="ECO:0000256" key="7">
    <source>
        <dbReference type="SAM" id="Phobius"/>
    </source>
</evidence>
<evidence type="ECO:0000313" key="8">
    <source>
        <dbReference type="EMBL" id="MCP9613007.1"/>
    </source>
</evidence>
<feature type="transmembrane region" description="Helical" evidence="7">
    <location>
        <begin position="12"/>
        <end position="35"/>
    </location>
</feature>
<proteinExistence type="inferred from homology"/>
<dbReference type="InterPro" id="IPR050833">
    <property type="entry name" value="Poly_Biosynth_Transport"/>
</dbReference>
<keyword evidence="9" id="KW-1185">Reference proteome</keyword>
<comment type="subcellular location">
    <subcellularLocation>
        <location evidence="1">Cell membrane</location>
        <topology evidence="1">Multi-pass membrane protein</topology>
    </subcellularLocation>
</comment>
<feature type="transmembrane region" description="Helical" evidence="7">
    <location>
        <begin position="114"/>
        <end position="132"/>
    </location>
</feature>
<sequence length="484" mass="54208">MGLKEKAVNGLVWTSTGTIGAGLINFIITLILARLLSPTDFGLIELLIIFTAVSDVFIDSGFSQAVIRDKHATSTDLSSVFYINIVIASILYTVLFLAAPLIAGFYNAPHLIPLSRFVFLTIIFNSFSIIQNANFNRQLKFRPYAVASVVAMCISGIVAIILALKGFGVWALAVNMVMLSFLRMLILWLQSSWRPKLVMSYHSIKRYFAFGSNLLIQGITDKIVTNLESLVIGRIYSKGDLGYFSQARKLNSYLGETSFSVIQKVTYPVLASIGDDYEKLKAGYRKIVGVTLFCMTPISFYLVAASENVMDVLFGSQWLPSSPYLRLWSVTSWIVILYSVFINIYLVTGKSGRLLRLAFIRQLFRVLTIILLAHISIYVMLWGIVITTVITGTVYMYNGGKLIGYSLKEVFYDLWKTVLWGIIAAVCTYAVGNLMVGFRPVYILLLQGVTMLSVYLLSNRISRNEYLEESLQVGMSLIKKMKKK</sequence>
<reference evidence="8 9" key="1">
    <citation type="submission" date="2022-07" db="EMBL/GenBank/DDBJ databases">
        <title>Fecal culturing of patients with breast cancer.</title>
        <authorList>
            <person name="Teng N.M.Y."/>
            <person name="Kiu R."/>
            <person name="Evans R."/>
            <person name="Baker D.J."/>
            <person name="Zenner C."/>
            <person name="Robinson S.D."/>
            <person name="Hall L.J."/>
        </authorList>
    </citation>
    <scope>NUCLEOTIDE SEQUENCE [LARGE SCALE GENOMIC DNA]</scope>
    <source>
        <strain evidence="8 9">LH1063</strain>
    </source>
</reference>
<comment type="similarity">
    <text evidence="2">Belongs to the polysaccharide synthase family.</text>
</comment>
<feature type="transmembrane region" description="Helical" evidence="7">
    <location>
        <begin position="441"/>
        <end position="458"/>
    </location>
</feature>
<feature type="transmembrane region" description="Helical" evidence="7">
    <location>
        <begin position="170"/>
        <end position="189"/>
    </location>
</feature>
<evidence type="ECO:0000313" key="9">
    <source>
        <dbReference type="Proteomes" id="UP001205603"/>
    </source>
</evidence>
<dbReference type="Proteomes" id="UP001205603">
    <property type="component" value="Unassembled WGS sequence"/>
</dbReference>
<dbReference type="CDD" id="cd13127">
    <property type="entry name" value="MATE_tuaB_like"/>
    <property type="match status" value="1"/>
</dbReference>
<feature type="transmembrane region" description="Helical" evidence="7">
    <location>
        <begin position="325"/>
        <end position="346"/>
    </location>
</feature>
<keyword evidence="5 7" id="KW-1133">Transmembrane helix</keyword>
<dbReference type="PANTHER" id="PTHR30250">
    <property type="entry name" value="PST FAMILY PREDICTED COLANIC ACID TRANSPORTER"/>
    <property type="match status" value="1"/>
</dbReference>
<organism evidence="8 9">
    <name type="scientific">Coprobacter tertius</name>
    <dbReference type="NCBI Taxonomy" id="2944915"/>
    <lineage>
        <taxon>Bacteria</taxon>
        <taxon>Pseudomonadati</taxon>
        <taxon>Bacteroidota</taxon>
        <taxon>Bacteroidia</taxon>
        <taxon>Bacteroidales</taxon>
        <taxon>Barnesiellaceae</taxon>
        <taxon>Coprobacter</taxon>
    </lineage>
</organism>
<feature type="transmembrane region" description="Helical" evidence="7">
    <location>
        <begin position="41"/>
        <end position="58"/>
    </location>
</feature>
<accession>A0ABT1MK41</accession>
<feature type="transmembrane region" description="Helical" evidence="7">
    <location>
        <begin position="79"/>
        <end position="102"/>
    </location>
</feature>
<name>A0ABT1MK41_9BACT</name>
<feature type="transmembrane region" description="Helical" evidence="7">
    <location>
        <begin position="366"/>
        <end position="397"/>
    </location>
</feature>
<evidence type="ECO:0000256" key="5">
    <source>
        <dbReference type="ARBA" id="ARBA00022989"/>
    </source>
</evidence>
<keyword evidence="3" id="KW-1003">Cell membrane</keyword>
<comment type="caution">
    <text evidence="8">The sequence shown here is derived from an EMBL/GenBank/DDBJ whole genome shotgun (WGS) entry which is preliminary data.</text>
</comment>
<keyword evidence="4 7" id="KW-0812">Transmembrane</keyword>
<evidence type="ECO:0000256" key="2">
    <source>
        <dbReference type="ARBA" id="ARBA00007430"/>
    </source>
</evidence>
<dbReference type="EMBL" id="JANDHW010000019">
    <property type="protein sequence ID" value="MCP9613007.1"/>
    <property type="molecule type" value="Genomic_DNA"/>
</dbReference>